<dbReference type="GO" id="GO:0005694">
    <property type="term" value="C:chromosome"/>
    <property type="evidence" value="ECO:0007669"/>
    <property type="project" value="TreeGrafter"/>
</dbReference>
<dbReference type="PANTHER" id="PTHR13710:SF154">
    <property type="entry name" value="RECQ HELICASE, PUTATIVE (AFU_ORTHOLOGUE AFUA_6G14720)-RELATED"/>
    <property type="match status" value="1"/>
</dbReference>
<dbReference type="SMART" id="SM00490">
    <property type="entry name" value="HELICc"/>
    <property type="match status" value="1"/>
</dbReference>
<dbReference type="InterPro" id="IPR001650">
    <property type="entry name" value="Helicase_C-like"/>
</dbReference>
<evidence type="ECO:0000259" key="5">
    <source>
        <dbReference type="PROSITE" id="PS51194"/>
    </source>
</evidence>
<dbReference type="SUPFAM" id="SSF52540">
    <property type="entry name" value="P-loop containing nucleoside triphosphate hydrolases"/>
    <property type="match status" value="1"/>
</dbReference>
<dbReference type="EMBL" id="JAPQKL010000001">
    <property type="protein sequence ID" value="KAJ5146107.1"/>
    <property type="molecule type" value="Genomic_DNA"/>
</dbReference>
<sequence>MTTSNCKARLQDKSYTRASWLKEAPEIASFIQNRIARARAAAGRVVIYGPILDVVDKLAALVGCEGYHRNTIDRAGVLERFRANTTGVIAATSTLGMGLDIPNIRSVIRVGLPRSMLDFAQESGRVGRDGLPSEAIIIQPHGLPRPTWDPIHIDWQTAQEEQERIDTYAYSGSCLNLPLEHQGIPRTSISRSLVEILRTVTDIPRISPKPTEGRHNSSAARPREVRCASDKASTDSSCAGPTPDVAFRPASLKSEPDGFLRGDIVIRVQSLFNYADPTIALHEAPSDHDPPFQRLELVANENVFMDIHEHNLIGRKQVFLDHRFENKQGAQVRQTSDSVFTICRVFNDHAPLVQD</sequence>
<dbReference type="Pfam" id="PF00271">
    <property type="entry name" value="Helicase_C"/>
    <property type="match status" value="1"/>
</dbReference>
<dbReference type="GO" id="GO:0005737">
    <property type="term" value="C:cytoplasm"/>
    <property type="evidence" value="ECO:0007669"/>
    <property type="project" value="TreeGrafter"/>
</dbReference>
<gene>
    <name evidence="6" type="ORF">N7515_000671</name>
</gene>
<evidence type="ECO:0000256" key="2">
    <source>
        <dbReference type="ARBA" id="ARBA00034617"/>
    </source>
</evidence>
<dbReference type="Gene3D" id="3.40.50.300">
    <property type="entry name" value="P-loop containing nucleotide triphosphate hydrolases"/>
    <property type="match status" value="1"/>
</dbReference>
<comment type="catalytic activity">
    <reaction evidence="2">
        <text>Couples ATP hydrolysis with the unwinding of duplex DNA by translocating in the 3'-5' direction.</text>
        <dbReference type="EC" id="5.6.2.4"/>
    </reaction>
</comment>
<feature type="domain" description="Helicase C-terminal" evidence="5">
    <location>
        <begin position="23"/>
        <end position="192"/>
    </location>
</feature>
<dbReference type="Proteomes" id="UP001149079">
    <property type="component" value="Unassembled WGS sequence"/>
</dbReference>
<evidence type="ECO:0000313" key="6">
    <source>
        <dbReference type="EMBL" id="KAJ5146107.1"/>
    </source>
</evidence>
<keyword evidence="7" id="KW-1185">Reference proteome</keyword>
<organism evidence="6 7">
    <name type="scientific">Penicillium bovifimosum</name>
    <dbReference type="NCBI Taxonomy" id="126998"/>
    <lineage>
        <taxon>Eukaryota</taxon>
        <taxon>Fungi</taxon>
        <taxon>Dikarya</taxon>
        <taxon>Ascomycota</taxon>
        <taxon>Pezizomycotina</taxon>
        <taxon>Eurotiomycetes</taxon>
        <taxon>Eurotiomycetidae</taxon>
        <taxon>Eurotiales</taxon>
        <taxon>Aspergillaceae</taxon>
        <taxon>Penicillium</taxon>
    </lineage>
</organism>
<comment type="caution">
    <text evidence="6">The sequence shown here is derived from an EMBL/GenBank/DDBJ whole genome shotgun (WGS) entry which is preliminary data.</text>
</comment>
<accession>A0A9W9HFV4</accession>
<evidence type="ECO:0000313" key="7">
    <source>
        <dbReference type="Proteomes" id="UP001149079"/>
    </source>
</evidence>
<dbReference type="EC" id="5.6.2.4" evidence="3"/>
<evidence type="ECO:0000256" key="4">
    <source>
        <dbReference type="SAM" id="MobiDB-lite"/>
    </source>
</evidence>
<dbReference type="GO" id="GO:0009378">
    <property type="term" value="F:four-way junction helicase activity"/>
    <property type="evidence" value="ECO:0007669"/>
    <property type="project" value="TreeGrafter"/>
</dbReference>
<comment type="similarity">
    <text evidence="1">Belongs to the helicase family. RecQ subfamily.</text>
</comment>
<reference evidence="6" key="1">
    <citation type="submission" date="2022-11" db="EMBL/GenBank/DDBJ databases">
        <authorList>
            <person name="Petersen C."/>
        </authorList>
    </citation>
    <scope>NUCLEOTIDE SEQUENCE</scope>
    <source>
        <strain evidence="6">IBT 22155</strain>
    </source>
</reference>
<dbReference type="InterPro" id="IPR027417">
    <property type="entry name" value="P-loop_NTPase"/>
</dbReference>
<name>A0A9W9HFV4_9EURO</name>
<dbReference type="GeneID" id="81400585"/>
<protein>
    <recommendedName>
        <fullName evidence="3">DNA 3'-5' helicase</fullName>
        <ecNumber evidence="3">5.6.2.4</ecNumber>
    </recommendedName>
</protein>
<proteinExistence type="inferred from homology"/>
<dbReference type="GO" id="GO:0043138">
    <property type="term" value="F:3'-5' DNA helicase activity"/>
    <property type="evidence" value="ECO:0007669"/>
    <property type="project" value="UniProtKB-EC"/>
</dbReference>
<feature type="compositionally biased region" description="Basic and acidic residues" evidence="4">
    <location>
        <begin position="211"/>
        <end position="233"/>
    </location>
</feature>
<dbReference type="GO" id="GO:0000724">
    <property type="term" value="P:double-strand break repair via homologous recombination"/>
    <property type="evidence" value="ECO:0007669"/>
    <property type="project" value="TreeGrafter"/>
</dbReference>
<evidence type="ECO:0000256" key="1">
    <source>
        <dbReference type="ARBA" id="ARBA00005446"/>
    </source>
</evidence>
<dbReference type="AlphaFoldDB" id="A0A9W9HFV4"/>
<feature type="region of interest" description="Disordered" evidence="4">
    <location>
        <begin position="205"/>
        <end position="242"/>
    </location>
</feature>
<dbReference type="OrthoDB" id="5425465at2759"/>
<dbReference type="PROSITE" id="PS51194">
    <property type="entry name" value="HELICASE_CTER"/>
    <property type="match status" value="1"/>
</dbReference>
<reference evidence="6" key="2">
    <citation type="journal article" date="2023" name="IMA Fungus">
        <title>Comparative genomic study of the Penicillium genus elucidates a diverse pangenome and 15 lateral gene transfer events.</title>
        <authorList>
            <person name="Petersen C."/>
            <person name="Sorensen T."/>
            <person name="Nielsen M.R."/>
            <person name="Sondergaard T.E."/>
            <person name="Sorensen J.L."/>
            <person name="Fitzpatrick D.A."/>
            <person name="Frisvad J.C."/>
            <person name="Nielsen K.L."/>
        </authorList>
    </citation>
    <scope>NUCLEOTIDE SEQUENCE</scope>
    <source>
        <strain evidence="6">IBT 22155</strain>
    </source>
</reference>
<dbReference type="PANTHER" id="PTHR13710">
    <property type="entry name" value="DNA HELICASE RECQ FAMILY MEMBER"/>
    <property type="match status" value="1"/>
</dbReference>
<evidence type="ECO:0000256" key="3">
    <source>
        <dbReference type="ARBA" id="ARBA00034808"/>
    </source>
</evidence>
<dbReference type="RefSeq" id="XP_056526581.1">
    <property type="nucleotide sequence ID" value="XM_056661415.1"/>
</dbReference>